<reference evidence="7 8" key="1">
    <citation type="submission" date="2019-10" db="EMBL/GenBank/DDBJ databases">
        <authorList>
            <person name="Nie G."/>
            <person name="Ming H."/>
            <person name="Yi B."/>
        </authorList>
    </citation>
    <scope>NUCLEOTIDE SEQUENCE [LARGE SCALE GENOMIC DNA]</scope>
    <source>
        <strain evidence="7 8">CFH 90414</strain>
    </source>
</reference>
<evidence type="ECO:0000259" key="6">
    <source>
        <dbReference type="PROSITE" id="PS50850"/>
    </source>
</evidence>
<dbReference type="Gene3D" id="1.20.1250.20">
    <property type="entry name" value="MFS general substrate transporter like domains"/>
    <property type="match status" value="2"/>
</dbReference>
<feature type="domain" description="Major facilitator superfamily (MFS) profile" evidence="6">
    <location>
        <begin position="52"/>
        <end position="450"/>
    </location>
</feature>
<gene>
    <name evidence="7" type="ORF">GE115_10905</name>
</gene>
<feature type="transmembrane region" description="Helical" evidence="5">
    <location>
        <begin position="427"/>
        <end position="446"/>
    </location>
</feature>
<feature type="transmembrane region" description="Helical" evidence="5">
    <location>
        <begin position="206"/>
        <end position="228"/>
    </location>
</feature>
<dbReference type="PROSITE" id="PS50850">
    <property type="entry name" value="MFS"/>
    <property type="match status" value="1"/>
</dbReference>
<feature type="transmembrane region" description="Helical" evidence="5">
    <location>
        <begin position="121"/>
        <end position="140"/>
    </location>
</feature>
<dbReference type="SUPFAM" id="SSF103473">
    <property type="entry name" value="MFS general substrate transporter"/>
    <property type="match status" value="1"/>
</dbReference>
<feature type="transmembrane region" description="Helical" evidence="5">
    <location>
        <begin position="298"/>
        <end position="318"/>
    </location>
</feature>
<feature type="transmembrane region" description="Helical" evidence="5">
    <location>
        <begin position="146"/>
        <end position="168"/>
    </location>
</feature>
<dbReference type="AlphaFoldDB" id="A0A6I2FHT0"/>
<dbReference type="Pfam" id="PF07690">
    <property type="entry name" value="MFS_1"/>
    <property type="match status" value="1"/>
</dbReference>
<dbReference type="Proteomes" id="UP000431080">
    <property type="component" value="Unassembled WGS sequence"/>
</dbReference>
<proteinExistence type="predicted"/>
<dbReference type="PANTHER" id="PTHR23528">
    <property type="match status" value="1"/>
</dbReference>
<dbReference type="PANTHER" id="PTHR23528:SF1">
    <property type="entry name" value="MAJOR FACILITATOR SUPERFAMILY (MFS) PROFILE DOMAIN-CONTAINING PROTEIN"/>
    <property type="match status" value="1"/>
</dbReference>
<dbReference type="EMBL" id="WJIF01000005">
    <property type="protein sequence ID" value="MRG60368.1"/>
    <property type="molecule type" value="Genomic_DNA"/>
</dbReference>
<protein>
    <submittedName>
        <fullName evidence="7">MFS transporter</fullName>
    </submittedName>
</protein>
<dbReference type="InterPro" id="IPR020846">
    <property type="entry name" value="MFS_dom"/>
</dbReference>
<evidence type="ECO:0000256" key="1">
    <source>
        <dbReference type="ARBA" id="ARBA00004651"/>
    </source>
</evidence>
<keyword evidence="2 5" id="KW-0812">Transmembrane</keyword>
<dbReference type="GO" id="GO:0005886">
    <property type="term" value="C:plasma membrane"/>
    <property type="evidence" value="ECO:0007669"/>
    <property type="project" value="UniProtKB-SubCell"/>
</dbReference>
<feature type="transmembrane region" description="Helical" evidence="5">
    <location>
        <begin position="268"/>
        <end position="286"/>
    </location>
</feature>
<keyword evidence="3 5" id="KW-1133">Transmembrane helix</keyword>
<evidence type="ECO:0000256" key="5">
    <source>
        <dbReference type="SAM" id="Phobius"/>
    </source>
</evidence>
<evidence type="ECO:0000313" key="8">
    <source>
        <dbReference type="Proteomes" id="UP000431080"/>
    </source>
</evidence>
<feature type="transmembrane region" description="Helical" evidence="5">
    <location>
        <begin position="354"/>
        <end position="378"/>
    </location>
</feature>
<feature type="transmembrane region" description="Helical" evidence="5">
    <location>
        <begin position="330"/>
        <end position="348"/>
    </location>
</feature>
<dbReference type="InterPro" id="IPR036259">
    <property type="entry name" value="MFS_trans_sf"/>
</dbReference>
<evidence type="ECO:0000256" key="3">
    <source>
        <dbReference type="ARBA" id="ARBA00022989"/>
    </source>
</evidence>
<sequence>MSPTDRDDEPIVTPAAAPFPTAIVEPEAIADRHAEPGDPADLPKVNARYIWFMVLAQFGVFMAFITPLAISLSIRVNELAPGQEEVLGYITGAGALFVMLTAPFMGIWSDRTRTRIGRRRPFMIGGMVVGVISLIVMALAPSTLVLGFGWVLAQWGWGTVLSNLQISTADRLPEEQRGKVAGLTGFATQVAPVFGVMLTFGVTGNALLLFLIPGLIGVILVTLFVTLVHEDDSRALPKDTLTIGGLLRKYLYNPAQYPDFSLNWLGRFLFYFGLTLNTTFTAFFFASRLGIGVTEVGGIIAALGGVGVLAVTAGALGGGFLSDRLRRRKVFVLGGGALMAGGMVLMALTTDLPALIAGSLIVSAGIGMFSAVDQALLLDVLPEKATDAGRFMGITGFATSIPQSVAPLAASAILLVGVTGDAKNYSLLYLVAAGLVLAGGLVVLRIRSVR</sequence>
<feature type="transmembrane region" description="Helical" evidence="5">
    <location>
        <begin position="180"/>
        <end position="200"/>
    </location>
</feature>
<keyword evidence="4 5" id="KW-0472">Membrane</keyword>
<feature type="transmembrane region" description="Helical" evidence="5">
    <location>
        <begin position="86"/>
        <end position="109"/>
    </location>
</feature>
<organism evidence="7 8">
    <name type="scientific">Agromyces agglutinans</name>
    <dbReference type="NCBI Taxonomy" id="2662258"/>
    <lineage>
        <taxon>Bacteria</taxon>
        <taxon>Bacillati</taxon>
        <taxon>Actinomycetota</taxon>
        <taxon>Actinomycetes</taxon>
        <taxon>Micrococcales</taxon>
        <taxon>Microbacteriaceae</taxon>
        <taxon>Agromyces</taxon>
    </lineage>
</organism>
<feature type="transmembrane region" description="Helical" evidence="5">
    <location>
        <begin position="49"/>
        <end position="74"/>
    </location>
</feature>
<dbReference type="InterPro" id="IPR011701">
    <property type="entry name" value="MFS"/>
</dbReference>
<evidence type="ECO:0000256" key="2">
    <source>
        <dbReference type="ARBA" id="ARBA00022692"/>
    </source>
</evidence>
<dbReference type="GO" id="GO:0022857">
    <property type="term" value="F:transmembrane transporter activity"/>
    <property type="evidence" value="ECO:0007669"/>
    <property type="project" value="InterPro"/>
</dbReference>
<keyword evidence="8" id="KW-1185">Reference proteome</keyword>
<evidence type="ECO:0000313" key="7">
    <source>
        <dbReference type="EMBL" id="MRG60368.1"/>
    </source>
</evidence>
<comment type="caution">
    <text evidence="7">The sequence shown here is derived from an EMBL/GenBank/DDBJ whole genome shotgun (WGS) entry which is preliminary data.</text>
</comment>
<evidence type="ECO:0000256" key="4">
    <source>
        <dbReference type="ARBA" id="ARBA00023136"/>
    </source>
</evidence>
<comment type="subcellular location">
    <subcellularLocation>
        <location evidence="1">Cell membrane</location>
        <topology evidence="1">Multi-pass membrane protein</topology>
    </subcellularLocation>
</comment>
<feature type="transmembrane region" description="Helical" evidence="5">
    <location>
        <begin position="390"/>
        <end position="415"/>
    </location>
</feature>
<accession>A0A6I2FHT0</accession>
<name>A0A6I2FHT0_9MICO</name>
<dbReference type="RefSeq" id="WP_153684810.1">
    <property type="nucleotide sequence ID" value="NZ_WJIF01000005.1"/>
</dbReference>